<name>S6TEA1_PSESF</name>
<evidence type="ECO:0000313" key="2">
    <source>
        <dbReference type="Proteomes" id="UP000015729"/>
    </source>
</evidence>
<dbReference type="Proteomes" id="UP000015729">
    <property type="component" value="Unassembled WGS sequence"/>
</dbReference>
<dbReference type="Pfam" id="PF01544">
    <property type="entry name" value="CorA"/>
    <property type="match status" value="1"/>
</dbReference>
<comment type="caution">
    <text evidence="1">The sequence shown here is derived from an EMBL/GenBank/DDBJ whole genome shotgun (WGS) entry which is preliminary data.</text>
</comment>
<accession>S6TEA1</accession>
<evidence type="ECO:0000313" key="1">
    <source>
        <dbReference type="EMBL" id="EPN41422.1"/>
    </source>
</evidence>
<dbReference type="SUPFAM" id="SSF143865">
    <property type="entry name" value="CorA soluble domain-like"/>
    <property type="match status" value="1"/>
</dbReference>
<organism evidence="1 2">
    <name type="scientific">Pseudomonas syringae pv. actinidiae ICMP 18807</name>
    <dbReference type="NCBI Taxonomy" id="1194404"/>
    <lineage>
        <taxon>Bacteria</taxon>
        <taxon>Pseudomonadati</taxon>
        <taxon>Pseudomonadota</taxon>
        <taxon>Gammaproteobacteria</taxon>
        <taxon>Pseudomonadales</taxon>
        <taxon>Pseudomonadaceae</taxon>
        <taxon>Pseudomonas</taxon>
        <taxon>Pseudomonas syringae</taxon>
    </lineage>
</organism>
<proteinExistence type="predicted"/>
<reference evidence="1 2" key="1">
    <citation type="journal article" date="2013" name="PLoS Pathog.">
        <title>Genomic analysis of the Kiwifruit pathogen Pseudomonas syringae pv. actinidiae provides insight into the origins of an emergent plant disease.</title>
        <authorList>
            <person name="McCann H.C."/>
            <person name="Rikkerink E.H."/>
            <person name="Bertels F."/>
            <person name="Fiers M."/>
            <person name="Lu A."/>
            <person name="Rees-George J."/>
            <person name="Andersen M.T."/>
            <person name="Gleave A.P."/>
            <person name="Haubold B."/>
            <person name="Wohlers M.W."/>
            <person name="Guttman D.S."/>
            <person name="Wang P.W."/>
            <person name="Straub C."/>
            <person name="Vanneste J.L."/>
            <person name="Rainey P.B."/>
            <person name="Templeton M.D."/>
        </authorList>
    </citation>
    <scope>NUCLEOTIDE SEQUENCE [LARGE SCALE GENOMIC DNA]</scope>
    <source>
        <strain evidence="1 2">ICMP 18807</strain>
    </source>
</reference>
<protein>
    <submittedName>
        <fullName evidence="1">Cation transporter</fullName>
    </submittedName>
</protein>
<sequence length="183" mass="21049">MNHSIAHHHQDSDLFGLLYGFRFRHGESGQEIGSAAALDYLQHPPDEEDFIWLHLNLSHAACERWMKTHLELPEEFFEALHEGSRSTRIEHVDATLLAVVNDVVFDFNRLSTDISTLWVCARQRLLITARLQPLRSVDKLRSAVKRGEQFDSPLELLAHLLSDQGEVLTQFLRKTSVNVDRIE</sequence>
<dbReference type="InterPro" id="IPR045861">
    <property type="entry name" value="CorA_cytoplasmic_dom"/>
</dbReference>
<dbReference type="AlphaFoldDB" id="S6TEA1"/>
<dbReference type="GO" id="GO:0046873">
    <property type="term" value="F:metal ion transmembrane transporter activity"/>
    <property type="evidence" value="ECO:0007669"/>
    <property type="project" value="InterPro"/>
</dbReference>
<dbReference type="GO" id="GO:0016020">
    <property type="term" value="C:membrane"/>
    <property type="evidence" value="ECO:0007669"/>
    <property type="project" value="InterPro"/>
</dbReference>
<dbReference type="InterPro" id="IPR002523">
    <property type="entry name" value="MgTranspt_CorA/ZnTranspt_ZntB"/>
</dbReference>
<gene>
    <name evidence="1" type="ORF">A244_28735</name>
</gene>
<dbReference type="Gene3D" id="3.30.460.20">
    <property type="entry name" value="CorA soluble domain-like"/>
    <property type="match status" value="1"/>
</dbReference>
<feature type="non-terminal residue" evidence="1">
    <location>
        <position position="183"/>
    </location>
</feature>
<dbReference type="EMBL" id="AOKG01001957">
    <property type="protein sequence ID" value="EPN41422.1"/>
    <property type="molecule type" value="Genomic_DNA"/>
</dbReference>